<dbReference type="EMBL" id="JBGMDY010000004">
    <property type="protein sequence ID" value="KAL2339207.1"/>
    <property type="molecule type" value="Genomic_DNA"/>
</dbReference>
<dbReference type="Pfam" id="PF14476">
    <property type="entry name" value="Chloroplast_duf"/>
    <property type="match status" value="1"/>
</dbReference>
<dbReference type="Proteomes" id="UP001603857">
    <property type="component" value="Unassembled WGS sequence"/>
</dbReference>
<dbReference type="PANTHER" id="PTHR33358:SF17">
    <property type="entry name" value="PLANT-LIKE PROTEIN, PUTATIVE-RELATED"/>
    <property type="match status" value="1"/>
</dbReference>
<protein>
    <submittedName>
        <fullName evidence="1">Uncharacterized protein</fullName>
    </submittedName>
</protein>
<keyword evidence="2" id="KW-1185">Reference proteome</keyword>
<sequence>MAGSLGAGINAFEHGGQVGMVFEMYRFCGGFFQLLEETIEVEVEEKEFERRQNGELLEMKVSLLLGRSVS</sequence>
<evidence type="ECO:0000313" key="2">
    <source>
        <dbReference type="Proteomes" id="UP001603857"/>
    </source>
</evidence>
<dbReference type="PANTHER" id="PTHR33358">
    <property type="entry name" value="F-BOX PROTEIN WITH A DOMAIN PROTEIN"/>
    <property type="match status" value="1"/>
</dbReference>
<dbReference type="AlphaFoldDB" id="A0ABD1MTR1"/>
<reference evidence="1 2" key="1">
    <citation type="submission" date="2024-08" db="EMBL/GenBank/DDBJ databases">
        <title>Insights into the chromosomal genome structure of Flemingia macrophylla.</title>
        <authorList>
            <person name="Ding Y."/>
            <person name="Zhao Y."/>
            <person name="Bi W."/>
            <person name="Wu M."/>
            <person name="Zhao G."/>
            <person name="Gong Y."/>
            <person name="Li W."/>
            <person name="Zhang P."/>
        </authorList>
    </citation>
    <scope>NUCLEOTIDE SEQUENCE [LARGE SCALE GENOMIC DNA]</scope>
    <source>
        <strain evidence="1">DYQJB</strain>
        <tissue evidence="1">Leaf</tissue>
    </source>
</reference>
<gene>
    <name evidence="1" type="ORF">Fmac_013653</name>
</gene>
<dbReference type="InterPro" id="IPR027949">
    <property type="entry name" value="Chloroplast_duf"/>
</dbReference>
<organism evidence="1 2">
    <name type="scientific">Flemingia macrophylla</name>
    <dbReference type="NCBI Taxonomy" id="520843"/>
    <lineage>
        <taxon>Eukaryota</taxon>
        <taxon>Viridiplantae</taxon>
        <taxon>Streptophyta</taxon>
        <taxon>Embryophyta</taxon>
        <taxon>Tracheophyta</taxon>
        <taxon>Spermatophyta</taxon>
        <taxon>Magnoliopsida</taxon>
        <taxon>eudicotyledons</taxon>
        <taxon>Gunneridae</taxon>
        <taxon>Pentapetalae</taxon>
        <taxon>rosids</taxon>
        <taxon>fabids</taxon>
        <taxon>Fabales</taxon>
        <taxon>Fabaceae</taxon>
        <taxon>Papilionoideae</taxon>
        <taxon>50 kb inversion clade</taxon>
        <taxon>NPAAA clade</taxon>
        <taxon>indigoferoid/millettioid clade</taxon>
        <taxon>Phaseoleae</taxon>
        <taxon>Flemingia</taxon>
    </lineage>
</organism>
<name>A0ABD1MTR1_9FABA</name>
<accession>A0ABD1MTR1</accession>
<comment type="caution">
    <text evidence="1">The sequence shown here is derived from an EMBL/GenBank/DDBJ whole genome shotgun (WGS) entry which is preliminary data.</text>
</comment>
<proteinExistence type="predicted"/>
<evidence type="ECO:0000313" key="1">
    <source>
        <dbReference type="EMBL" id="KAL2339207.1"/>
    </source>
</evidence>